<dbReference type="Gene3D" id="3.60.15.10">
    <property type="entry name" value="Ribonuclease Z/Hydroxyacylglutathione hydrolase-like"/>
    <property type="match status" value="1"/>
</dbReference>
<dbReference type="HOGENOM" id="CLU_031965_0_0_0"/>
<reference evidence="1 2" key="2">
    <citation type="journal article" date="2009" name="Proc. Natl. Acad. Sci. U.S.A.">
        <title>On the chimeric nature, thermophilic origin, and phylogenetic placement of the Thermotogales.</title>
        <authorList>
            <person name="Zhaxybayeva O."/>
            <person name="Swithers K.S."/>
            <person name="Lapierre P."/>
            <person name="Fournier G.P."/>
            <person name="Bickhart D.M."/>
            <person name="DeBoy R.T."/>
            <person name="Nelson K.E."/>
            <person name="Nesbo C.L."/>
            <person name="Doolittle W.F."/>
            <person name="Gogarten J.P."/>
            <person name="Noll K.M."/>
        </authorList>
    </citation>
    <scope>NUCLEOTIDE SEQUENCE [LARGE SCALE GENOMIC DNA]</scope>
    <source>
        <strain evidence="2">ATCC BAA-488 / DSM 13995 / JCM 10881 / RKU-1</strain>
    </source>
</reference>
<dbReference type="eggNOG" id="COG0595">
    <property type="taxonomic scope" value="Bacteria"/>
</dbReference>
<reference evidence="2" key="1">
    <citation type="submission" date="2007-05" db="EMBL/GenBank/DDBJ databases">
        <title>Complete sequence of Thermotoga petrophila RKU-1.</title>
        <authorList>
            <consortium name="US DOE Joint Genome Institute"/>
            <person name="Copeland A."/>
            <person name="Lucas S."/>
            <person name="Lapidus A."/>
            <person name="Barry K."/>
            <person name="Glavina del Rio T."/>
            <person name="Dalin E."/>
            <person name="Tice H."/>
            <person name="Pitluck S."/>
            <person name="Sims D."/>
            <person name="Brettin T."/>
            <person name="Bruce D."/>
            <person name="Detter J.C."/>
            <person name="Han C."/>
            <person name="Tapia R."/>
            <person name="Schmutz J."/>
            <person name="Larimer F."/>
            <person name="Land M."/>
            <person name="Hauser L."/>
            <person name="Kyrpides N."/>
            <person name="Mikhailova N."/>
            <person name="Nelson K."/>
            <person name="Gogarten J.P."/>
            <person name="Noll K."/>
            <person name="Richardson P."/>
        </authorList>
    </citation>
    <scope>NUCLEOTIDE SEQUENCE [LARGE SCALE GENOMIC DNA]</scope>
    <source>
        <strain evidence="2">ATCC BAA-488 / DSM 13995 / JCM 10881 / RKU-1</strain>
    </source>
</reference>
<dbReference type="InterPro" id="IPR036866">
    <property type="entry name" value="RibonucZ/Hydroxyglut_hydro"/>
</dbReference>
<dbReference type="EMBL" id="CP000702">
    <property type="protein sequence ID" value="ABQ46297.1"/>
    <property type="molecule type" value="Genomic_DNA"/>
</dbReference>
<dbReference type="Proteomes" id="UP000006558">
    <property type="component" value="Chromosome"/>
</dbReference>
<proteinExistence type="predicted"/>
<accession>A5IJC4</accession>
<dbReference type="RefSeq" id="WP_011942940.1">
    <property type="nucleotide sequence ID" value="NC_009486.1"/>
</dbReference>
<dbReference type="KEGG" id="tpt:Tpet_0268"/>
<name>A5IJC4_THEP1</name>
<organism evidence="1 2">
    <name type="scientific">Thermotoga petrophila (strain ATCC BAA-488 / DSM 13995 / JCM 10881 / RKU-1)</name>
    <dbReference type="NCBI Taxonomy" id="390874"/>
    <lineage>
        <taxon>Bacteria</taxon>
        <taxon>Thermotogati</taxon>
        <taxon>Thermotogota</taxon>
        <taxon>Thermotogae</taxon>
        <taxon>Thermotogales</taxon>
        <taxon>Thermotogaceae</taxon>
        <taxon>Thermotoga</taxon>
    </lineage>
</organism>
<keyword evidence="1" id="KW-0378">Hydrolase</keyword>
<gene>
    <name evidence="1" type="ordered locus">Tpet_0268</name>
</gene>
<dbReference type="SUPFAM" id="SSF56281">
    <property type="entry name" value="Metallo-hydrolase/oxidoreductase"/>
    <property type="match status" value="1"/>
</dbReference>
<sequence>MRIEILDGHRNIGGNKIRVVDSENDGFLLDFGLNFSRWGEFFEEFLNPRTGRILHDLLKLKMIPRLNIYRDDLFDGKFEDPVNHAFLFLSHAHADHTGMVGLIDEKIPLLMTGETFAVMRASVYTSNSNVLTQLGGKKRRKASDKDLENGIREDLTVSPGNSKSAERLTRRVSFPKEVELNDDSTVVDMNSLWKNELFVEPVYHSVIGAAGLAARVDDLWLAYTGDFRTGPETAEEERYWLDTLGEKRLALSLRTSRFFENLKDKRPLVLIVEGTRVTREENVENTEKDVFENAMRVFRGTKNLILVDFPIRHLERLFTFLKVCMENDRRLVLMPKDYAYLLEMERVEPLWKLTDEERSFVRVYHPGKVTYINLEKDALLRAKEEGILLSPEEINLHPEKHTMVAGYWDFPHILDLDERVLNGAVYIHSTSEAYTEEQEIDARRFMNWLRYFNIVPFGIREVNGNIVFTKEFHASGHVSPQGLEKILNELNPDYIVPVHTLNPGWFVERWDERVLLENVIVL</sequence>
<dbReference type="STRING" id="390874.Tpet_0268"/>
<dbReference type="AlphaFoldDB" id="A5IJC4"/>
<evidence type="ECO:0000313" key="2">
    <source>
        <dbReference type="Proteomes" id="UP000006558"/>
    </source>
</evidence>
<evidence type="ECO:0000313" key="1">
    <source>
        <dbReference type="EMBL" id="ABQ46297.1"/>
    </source>
</evidence>
<protein>
    <submittedName>
        <fullName evidence="1">Hydrolase of the metallo-beta-lactamase superfamily-like protein</fullName>
    </submittedName>
</protein>
<dbReference type="GO" id="GO:0016787">
    <property type="term" value="F:hydrolase activity"/>
    <property type="evidence" value="ECO:0007669"/>
    <property type="project" value="UniProtKB-KW"/>
</dbReference>